<accession>A0A819Y2C7</accession>
<evidence type="ECO:0000313" key="2">
    <source>
        <dbReference type="Proteomes" id="UP000663868"/>
    </source>
</evidence>
<dbReference type="AlphaFoldDB" id="A0A819Y2C7"/>
<feature type="non-terminal residue" evidence="1">
    <location>
        <position position="1"/>
    </location>
</feature>
<gene>
    <name evidence="1" type="ORF">KXQ929_LOCUS37182</name>
</gene>
<protein>
    <submittedName>
        <fullName evidence="1">Uncharacterized protein</fullName>
    </submittedName>
</protein>
<reference evidence="1" key="1">
    <citation type="submission" date="2021-02" db="EMBL/GenBank/DDBJ databases">
        <authorList>
            <person name="Nowell W R."/>
        </authorList>
    </citation>
    <scope>NUCLEOTIDE SEQUENCE</scope>
</reference>
<proteinExistence type="predicted"/>
<organism evidence="1 2">
    <name type="scientific">Adineta steineri</name>
    <dbReference type="NCBI Taxonomy" id="433720"/>
    <lineage>
        <taxon>Eukaryota</taxon>
        <taxon>Metazoa</taxon>
        <taxon>Spiralia</taxon>
        <taxon>Gnathifera</taxon>
        <taxon>Rotifera</taxon>
        <taxon>Eurotatoria</taxon>
        <taxon>Bdelloidea</taxon>
        <taxon>Adinetida</taxon>
        <taxon>Adinetidae</taxon>
        <taxon>Adineta</taxon>
    </lineage>
</organism>
<name>A0A819Y2C7_9BILA</name>
<comment type="caution">
    <text evidence="1">The sequence shown here is derived from an EMBL/GenBank/DDBJ whole genome shotgun (WGS) entry which is preliminary data.</text>
</comment>
<dbReference type="EMBL" id="CAJOBB010006064">
    <property type="protein sequence ID" value="CAF4149648.1"/>
    <property type="molecule type" value="Genomic_DNA"/>
</dbReference>
<dbReference type="Proteomes" id="UP000663868">
    <property type="component" value="Unassembled WGS sequence"/>
</dbReference>
<sequence length="84" mass="9582">QKGNSCALLQYHTQVDDTSLKYHFETIDKNAMCIYKTTQSELISIMDNLSVRQVNEEVKQAEFLTVLLDEKVDIVGVEQTNLCV</sequence>
<evidence type="ECO:0000313" key="1">
    <source>
        <dbReference type="EMBL" id="CAF4149648.1"/>
    </source>
</evidence>